<dbReference type="InterPro" id="IPR005149">
    <property type="entry name" value="Tscrpt_reg_PadR_N"/>
</dbReference>
<proteinExistence type="predicted"/>
<dbReference type="SUPFAM" id="SSF46785">
    <property type="entry name" value="Winged helix' DNA-binding domain"/>
    <property type="match status" value="1"/>
</dbReference>
<feature type="compositionally biased region" description="Basic and acidic residues" evidence="1">
    <location>
        <begin position="1"/>
        <end position="11"/>
    </location>
</feature>
<sequence length="197" mass="20969">MNFEAGREAGRGHGHRGHRRGGRRHAPGFGEGGPGFGPPGMGGPGRGRGPGGPRRRSRGDVRTAVLALLAEEPMHGYQLMQTITERSNGNWSPSPGAIYPTLSQLEDEGLVTVTADGGRKLAALTEAGQAYVAEQSASWTDPFQQGDPDGVNLRELLHGLMEAARSVGRTGNPEQRTQAAEILRDARSKLYLLLADQ</sequence>
<feature type="domain" description="Transcription regulator PadR N-terminal" evidence="2">
    <location>
        <begin position="65"/>
        <end position="133"/>
    </location>
</feature>
<feature type="region of interest" description="Disordered" evidence="1">
    <location>
        <begin position="1"/>
        <end position="59"/>
    </location>
</feature>
<dbReference type="Gene3D" id="1.10.10.10">
    <property type="entry name" value="Winged helix-like DNA-binding domain superfamily/Winged helix DNA-binding domain"/>
    <property type="match status" value="1"/>
</dbReference>
<comment type="caution">
    <text evidence="3">The sequence shown here is derived from an EMBL/GenBank/DDBJ whole genome shotgun (WGS) entry which is preliminary data.</text>
</comment>
<dbReference type="AlphaFoldDB" id="A0A553JXI1"/>
<dbReference type="EMBL" id="VKKG01000006">
    <property type="protein sequence ID" value="TRY17146.1"/>
    <property type="molecule type" value="Genomic_DNA"/>
</dbReference>
<dbReference type="PANTHER" id="PTHR43252">
    <property type="entry name" value="TRANSCRIPTIONAL REGULATOR YQJI"/>
    <property type="match status" value="1"/>
</dbReference>
<evidence type="ECO:0000313" key="3">
    <source>
        <dbReference type="EMBL" id="TRY17146.1"/>
    </source>
</evidence>
<evidence type="ECO:0000313" key="4">
    <source>
        <dbReference type="Proteomes" id="UP000317638"/>
    </source>
</evidence>
<dbReference type="OrthoDB" id="1683430at2"/>
<dbReference type="PANTHER" id="PTHR43252:SF2">
    <property type="entry name" value="TRANSCRIPTION REGULATOR, PADR-LIKE FAMILY"/>
    <property type="match status" value="1"/>
</dbReference>
<feature type="compositionally biased region" description="Gly residues" evidence="1">
    <location>
        <begin position="29"/>
        <end position="52"/>
    </location>
</feature>
<accession>A0A553JXI1</accession>
<keyword evidence="4" id="KW-1185">Reference proteome</keyword>
<organism evidence="3 4">
    <name type="scientific">Tessaracoccus rhinocerotis</name>
    <dbReference type="NCBI Taxonomy" id="1689449"/>
    <lineage>
        <taxon>Bacteria</taxon>
        <taxon>Bacillati</taxon>
        <taxon>Actinomycetota</taxon>
        <taxon>Actinomycetes</taxon>
        <taxon>Propionibacteriales</taxon>
        <taxon>Propionibacteriaceae</taxon>
        <taxon>Tessaracoccus</taxon>
    </lineage>
</organism>
<dbReference type="Pfam" id="PF03551">
    <property type="entry name" value="PadR"/>
    <property type="match status" value="1"/>
</dbReference>
<evidence type="ECO:0000256" key="1">
    <source>
        <dbReference type="SAM" id="MobiDB-lite"/>
    </source>
</evidence>
<dbReference type="InterPro" id="IPR036388">
    <property type="entry name" value="WH-like_DNA-bd_sf"/>
</dbReference>
<dbReference type="Proteomes" id="UP000317638">
    <property type="component" value="Unassembled WGS sequence"/>
</dbReference>
<gene>
    <name evidence="3" type="ORF">FOJ82_14430</name>
</gene>
<name>A0A553JXI1_9ACTN</name>
<dbReference type="InterPro" id="IPR036390">
    <property type="entry name" value="WH_DNA-bd_sf"/>
</dbReference>
<feature type="compositionally biased region" description="Basic residues" evidence="1">
    <location>
        <begin position="12"/>
        <end position="26"/>
    </location>
</feature>
<evidence type="ECO:0000259" key="2">
    <source>
        <dbReference type="Pfam" id="PF03551"/>
    </source>
</evidence>
<reference evidence="3 4" key="1">
    <citation type="submission" date="2019-07" db="EMBL/GenBank/DDBJ databases">
        <authorList>
            <person name="Zhou L.-Y."/>
        </authorList>
    </citation>
    <scope>NUCLEOTIDE SEQUENCE [LARGE SCALE GENOMIC DNA]</scope>
    <source>
        <strain evidence="3 4">YIM 101269</strain>
    </source>
</reference>
<protein>
    <submittedName>
        <fullName evidence="3">PadR family transcriptional regulator</fullName>
    </submittedName>
</protein>